<feature type="region of interest" description="Disordered" evidence="15">
    <location>
        <begin position="398"/>
        <end position="439"/>
    </location>
</feature>
<feature type="transmembrane region" description="Helical" evidence="14">
    <location>
        <begin position="551"/>
        <end position="572"/>
    </location>
</feature>
<evidence type="ECO:0000256" key="6">
    <source>
        <dbReference type="ARBA" id="ARBA00022692"/>
    </source>
</evidence>
<dbReference type="Pfam" id="PF07565">
    <property type="entry name" value="Band_3_cyto"/>
    <property type="match status" value="1"/>
</dbReference>
<keyword evidence="5" id="KW-1003">Cell membrane</keyword>
<evidence type="ECO:0000256" key="2">
    <source>
        <dbReference type="ARBA" id="ARBA00004554"/>
    </source>
</evidence>
<dbReference type="InterPro" id="IPR011531">
    <property type="entry name" value="HCO3_transpt-like_TM_dom"/>
</dbReference>
<dbReference type="GO" id="GO:0008510">
    <property type="term" value="F:sodium:bicarbonate symporter activity"/>
    <property type="evidence" value="ECO:0007669"/>
    <property type="project" value="TreeGrafter"/>
</dbReference>
<keyword evidence="11" id="KW-1015">Disulfide bond</keyword>
<dbReference type="PRINTS" id="PR01231">
    <property type="entry name" value="HCO3TRNSPORT"/>
</dbReference>
<feature type="transmembrane region" description="Helical" evidence="14">
    <location>
        <begin position="579"/>
        <end position="601"/>
    </location>
</feature>
<sequence length="1088" mass="123547">MSKCSQQTLNEVRLKDRLKNDVSFMLPPGHRTLYIGVHVPLGRRSHRRHRHHGHRHRKRSKERDSTNDDGHESPSHISKSHPFFPPFIILIFPSFLYSSFPDRYSPAHIPHALFTELDEICLREGEDAEWKETARWLKFEEDVEDGGERWSKPYVATLSLHSLFELRSCIMNGTVMLDMRANSLEEIAGKHSEGAAKKRIREALLKQHHHQNHKKLANRIPIVRSFADIGKKQSEPHSMDKNDRQSQIQPLSSFFVFVELITEPNIYLHVVFWFLPVSQIDLHFMKKIPPGAEASNVLVGELEFLDRPVVAFVRLAPAVLLNGLAEVPITTRFLFILLGPLGKGPQYHEIGRSIATLMTDEVFHDVAYKAKDRNDLVAGIDEFLDQVTVLPPGEWDPSIRIEPPKNVPSQEKRKIPPLPNGVTDLGESEEHGGHGGPELQRTGRLFGGLVLDIKRKAPHYLSDYTDALSLQCLASFLFLYCACMSPVITFGGLLGEATEGRVSAIESLFGASMTGIAYSLFAGQPLTILGSTGPVLVFEKILFKFCKDYDLSYLSLRACIGLWTAFFCLLLVATDASSLVCYITRFTEEAFASLICIIFIYEALEKLLHLGVHYPINKHNNLQQCACVEPRNPSNDTLRYWDERNITSSHVNWTMLEVKECEMLHGEFEGAACGPHGPFIPDVLFWCVLLFFSTVLMSAFLKEFKTSRYFPTKVRAIISDFAVFITILTMVLVDYALGIPSPKLQVPNKFKPTRDDRGWVVNPVGPNPWWTTIITFIPALLCTILIFMDQQITAVIINRKEHKLKKGCGYHLDLFVVGVMLGVCSVMGLPWFVAATVLSISHVNSLKLESECSAPGEQPKFLGIREQRFTGLMIFTLMGCSVFMTSVLKFIPMPVLYGVFLYMGASSLRGIQFFDRIRLFCMPAKHQPDFIYLRHVPLRKVHLFTIIQLSCLVLLWVIKTSKAAIVFPMMVLALVFIRKLLDFIFSKRELSWLDDLMPEWKKKKLEDAAEERQKVSLLPRSTLRHPASETHPTAQIPNPAQIPADPRSSAYLFYKASLSSSGRCLLLMRYGICRSFVFFPRKLRRQYV</sequence>
<keyword evidence="8" id="KW-0915">Sodium</keyword>
<gene>
    <name evidence="18" type="primary">LOC118306043</name>
</gene>
<name>A0A8D3BX75_SCOMX</name>
<feature type="compositionally biased region" description="Basic and acidic residues" evidence="15">
    <location>
        <begin position="61"/>
        <end position="74"/>
    </location>
</feature>
<evidence type="ECO:0000256" key="9">
    <source>
        <dbReference type="ARBA" id="ARBA00023065"/>
    </source>
</evidence>
<evidence type="ECO:0000256" key="14">
    <source>
        <dbReference type="RuleBase" id="RU362035"/>
    </source>
</evidence>
<dbReference type="GeneTree" id="ENSGT00940000156972"/>
<feature type="transmembrane region" description="Helical" evidence="14">
    <location>
        <begin position="473"/>
        <end position="495"/>
    </location>
</feature>
<organism evidence="18 19">
    <name type="scientific">Scophthalmus maximus</name>
    <name type="common">Turbot</name>
    <name type="synonym">Psetta maxima</name>
    <dbReference type="NCBI Taxonomy" id="52904"/>
    <lineage>
        <taxon>Eukaryota</taxon>
        <taxon>Metazoa</taxon>
        <taxon>Chordata</taxon>
        <taxon>Craniata</taxon>
        <taxon>Vertebrata</taxon>
        <taxon>Euteleostomi</taxon>
        <taxon>Actinopterygii</taxon>
        <taxon>Neopterygii</taxon>
        <taxon>Teleostei</taxon>
        <taxon>Neoteleostei</taxon>
        <taxon>Acanthomorphata</taxon>
        <taxon>Carangaria</taxon>
        <taxon>Pleuronectiformes</taxon>
        <taxon>Pleuronectoidei</taxon>
        <taxon>Scophthalmidae</taxon>
        <taxon>Scophthalmus</taxon>
    </lineage>
</organism>
<evidence type="ECO:0000256" key="8">
    <source>
        <dbReference type="ARBA" id="ARBA00023053"/>
    </source>
</evidence>
<dbReference type="GO" id="GO:0016323">
    <property type="term" value="C:basolateral plasma membrane"/>
    <property type="evidence" value="ECO:0007669"/>
    <property type="project" value="UniProtKB-SubCell"/>
</dbReference>
<dbReference type="Gene3D" id="1.10.287.570">
    <property type="entry name" value="Helical hairpin bin"/>
    <property type="match status" value="1"/>
</dbReference>
<evidence type="ECO:0000256" key="13">
    <source>
        <dbReference type="ARBA" id="ARBA00023201"/>
    </source>
</evidence>
<accession>A0A8D3BX75</accession>
<keyword evidence="12" id="KW-0325">Glycoprotein</keyword>
<evidence type="ECO:0000259" key="16">
    <source>
        <dbReference type="Pfam" id="PF00955"/>
    </source>
</evidence>
<evidence type="ECO:0000256" key="5">
    <source>
        <dbReference type="ARBA" id="ARBA00022475"/>
    </source>
</evidence>
<evidence type="ECO:0000256" key="3">
    <source>
        <dbReference type="ARBA" id="ARBA00010993"/>
    </source>
</evidence>
<evidence type="ECO:0000256" key="12">
    <source>
        <dbReference type="ARBA" id="ARBA00023180"/>
    </source>
</evidence>
<feature type="domain" description="Band 3 cytoplasmic" evidence="17">
    <location>
        <begin position="111"/>
        <end position="397"/>
    </location>
</feature>
<dbReference type="InterPro" id="IPR013769">
    <property type="entry name" value="Band3_cytoplasmic_dom"/>
</dbReference>
<keyword evidence="10 14" id="KW-0472">Membrane</keyword>
<reference evidence="18" key="1">
    <citation type="submission" date="2023-05" db="EMBL/GenBank/DDBJ databases">
        <title>High-quality long-read genome of Scophthalmus maximus.</title>
        <authorList>
            <person name="Lien S."/>
            <person name="Martinez P."/>
        </authorList>
    </citation>
    <scope>NUCLEOTIDE SEQUENCE [LARGE SCALE GENOMIC DNA]</scope>
</reference>
<dbReference type="GO" id="GO:0008509">
    <property type="term" value="F:monoatomic anion transmembrane transporter activity"/>
    <property type="evidence" value="ECO:0007669"/>
    <property type="project" value="InterPro"/>
</dbReference>
<dbReference type="Gene3D" id="3.40.930.10">
    <property type="entry name" value="Mannitol-specific EII, Chain A"/>
    <property type="match status" value="1"/>
</dbReference>
<dbReference type="GO" id="GO:0016324">
    <property type="term" value="C:apical plasma membrane"/>
    <property type="evidence" value="ECO:0007669"/>
    <property type="project" value="UniProtKB-SubCell"/>
</dbReference>
<dbReference type="Proteomes" id="UP000694558">
    <property type="component" value="Chromosome 1"/>
</dbReference>
<evidence type="ECO:0000256" key="11">
    <source>
        <dbReference type="ARBA" id="ARBA00023157"/>
    </source>
</evidence>
<comment type="subcellular location">
    <subcellularLocation>
        <location evidence="1">Apical cell membrane</location>
    </subcellularLocation>
    <subcellularLocation>
        <location evidence="2">Basolateral cell membrane</location>
        <topology evidence="2">Multi-pass membrane protein</topology>
    </subcellularLocation>
    <subcellularLocation>
        <location evidence="14">Membrane</location>
        <topology evidence="14">Multi-pass membrane protein</topology>
    </subcellularLocation>
</comment>
<evidence type="ECO:0000256" key="10">
    <source>
        <dbReference type="ARBA" id="ARBA00023136"/>
    </source>
</evidence>
<dbReference type="Ensembl" id="ENSSMAT00000047375.1">
    <property type="protein sequence ID" value="ENSSMAP00000039633.1"/>
    <property type="gene ID" value="ENSSMAG00000000473.2"/>
</dbReference>
<dbReference type="FunFam" id="1.10.287.570:FF:000001">
    <property type="entry name" value="Anion exchange protein"/>
    <property type="match status" value="1"/>
</dbReference>
<feature type="compositionally biased region" description="Basic residues" evidence="15">
    <location>
        <begin position="45"/>
        <end position="60"/>
    </location>
</feature>
<keyword evidence="7 14" id="KW-1133">Transmembrane helix</keyword>
<evidence type="ECO:0000256" key="7">
    <source>
        <dbReference type="ARBA" id="ARBA00022989"/>
    </source>
</evidence>
<keyword evidence="4 14" id="KW-0813">Transport</keyword>
<feature type="transmembrane region" description="Helical" evidence="14">
    <location>
        <begin position="721"/>
        <end position="739"/>
    </location>
</feature>
<feature type="domain" description="Bicarbonate transporter-like transmembrane" evidence="16">
    <location>
        <begin position="444"/>
        <end position="998"/>
    </location>
</feature>
<protein>
    <recommendedName>
        <fullName evidence="14">Anion exchange protein</fullName>
    </recommendedName>
</protein>
<dbReference type="GO" id="GO:0005452">
    <property type="term" value="F:solute:inorganic anion antiporter activity"/>
    <property type="evidence" value="ECO:0007669"/>
    <property type="project" value="InterPro"/>
</dbReference>
<dbReference type="InterPro" id="IPR003024">
    <property type="entry name" value="Na/HCO3_transpt"/>
</dbReference>
<dbReference type="InterPro" id="IPR003020">
    <property type="entry name" value="HCO3_transpt_euk"/>
</dbReference>
<feature type="transmembrane region" description="Helical" evidence="14">
    <location>
        <begin position="769"/>
        <end position="788"/>
    </location>
</feature>
<dbReference type="InterPro" id="IPR016152">
    <property type="entry name" value="PTrfase/Anion_transptr"/>
</dbReference>
<dbReference type="AlphaFoldDB" id="A0A8D3BX75"/>
<feature type="transmembrane region" description="Helical" evidence="14">
    <location>
        <begin position="683"/>
        <end position="701"/>
    </location>
</feature>
<dbReference type="GO" id="GO:0051453">
    <property type="term" value="P:regulation of intracellular pH"/>
    <property type="evidence" value="ECO:0007669"/>
    <property type="project" value="TreeGrafter"/>
</dbReference>
<comment type="similarity">
    <text evidence="3 14">Belongs to the anion exchanger (TC 2.A.31) family.</text>
</comment>
<dbReference type="FunFam" id="3.40.930.10:FF:000001">
    <property type="entry name" value="Anion exchange protein"/>
    <property type="match status" value="1"/>
</dbReference>
<evidence type="ECO:0000313" key="18">
    <source>
        <dbReference type="Ensembl" id="ENSSMAP00000039633.1"/>
    </source>
</evidence>
<keyword evidence="13" id="KW-0739">Sodium transport</keyword>
<feature type="transmembrane region" description="Helical" evidence="14">
    <location>
        <begin position="964"/>
        <end position="981"/>
    </location>
</feature>
<feature type="transmembrane region" description="Helical" evidence="14">
    <location>
        <begin position="507"/>
        <end position="531"/>
    </location>
</feature>
<dbReference type="PRINTS" id="PR01232">
    <property type="entry name" value="NAHCO3TRSPRT"/>
</dbReference>
<keyword evidence="6 14" id="KW-0812">Transmembrane</keyword>
<proteinExistence type="inferred from homology"/>
<dbReference type="Pfam" id="PF00955">
    <property type="entry name" value="HCO3_cotransp"/>
    <property type="match status" value="1"/>
</dbReference>
<feature type="region of interest" description="Disordered" evidence="15">
    <location>
        <begin position="45"/>
        <end position="77"/>
    </location>
</feature>
<dbReference type="PANTHER" id="PTHR11453">
    <property type="entry name" value="ANION EXCHANGE PROTEIN"/>
    <property type="match status" value="1"/>
</dbReference>
<evidence type="ECO:0000259" key="17">
    <source>
        <dbReference type="Pfam" id="PF07565"/>
    </source>
</evidence>
<feature type="transmembrane region" description="Helical" evidence="14">
    <location>
        <begin position="941"/>
        <end position="958"/>
    </location>
</feature>
<evidence type="ECO:0000313" key="19">
    <source>
        <dbReference type="Proteomes" id="UP000694558"/>
    </source>
</evidence>
<dbReference type="PANTHER" id="PTHR11453:SF113">
    <property type="entry name" value="ANION EXCHANGE PROTEIN"/>
    <property type="match status" value="1"/>
</dbReference>
<keyword evidence="9 14" id="KW-0406">Ion transport</keyword>
<evidence type="ECO:0000256" key="15">
    <source>
        <dbReference type="SAM" id="MobiDB-lite"/>
    </source>
</evidence>
<reference evidence="18" key="2">
    <citation type="submission" date="2025-08" db="UniProtKB">
        <authorList>
            <consortium name="Ensembl"/>
        </authorList>
    </citation>
    <scope>IDENTIFICATION</scope>
</reference>
<dbReference type="NCBIfam" id="TIGR00834">
    <property type="entry name" value="ae"/>
    <property type="match status" value="1"/>
</dbReference>
<dbReference type="SUPFAM" id="SSF55804">
    <property type="entry name" value="Phoshotransferase/anion transport protein"/>
    <property type="match status" value="1"/>
</dbReference>
<evidence type="ECO:0000256" key="4">
    <source>
        <dbReference type="ARBA" id="ARBA00022448"/>
    </source>
</evidence>
<feature type="transmembrane region" description="Helical" evidence="14">
    <location>
        <begin position="809"/>
        <end position="833"/>
    </location>
</feature>
<evidence type="ECO:0000256" key="1">
    <source>
        <dbReference type="ARBA" id="ARBA00004221"/>
    </source>
</evidence>